<gene>
    <name evidence="2" type="ORF">H9785_09645</name>
</gene>
<dbReference type="InterPro" id="IPR008984">
    <property type="entry name" value="SMAD_FHA_dom_sf"/>
</dbReference>
<evidence type="ECO:0000313" key="3">
    <source>
        <dbReference type="Proteomes" id="UP000823860"/>
    </source>
</evidence>
<accession>A0A9D2HUD2</accession>
<dbReference type="PROSITE" id="PS50006">
    <property type="entry name" value="FHA_DOMAIN"/>
    <property type="match status" value="1"/>
</dbReference>
<dbReference type="InterPro" id="IPR000253">
    <property type="entry name" value="FHA_dom"/>
</dbReference>
<sequence>MKRVRCPKCENYLTFDETKYTEGQSLVFVCEHCKKQFAIRLGKAKVQATRKDEQLNENEFKDAFGNITVIENVFGFKQVLPLQEGDNIIGRRCIGNNIQVPIETSDMSMDRYHCIINVKRNKQGKLVYTLRDAPSLTGTFLNNEILGDKDRVRIEEGAIVTIGATTFILHTGEILPPPPTMQ</sequence>
<evidence type="ECO:0000259" key="1">
    <source>
        <dbReference type="PROSITE" id="PS50006"/>
    </source>
</evidence>
<evidence type="ECO:0000313" key="2">
    <source>
        <dbReference type="EMBL" id="HJA84218.1"/>
    </source>
</evidence>
<name>A0A9D2HUD2_9BACE</name>
<dbReference type="Gene3D" id="2.60.200.20">
    <property type="match status" value="1"/>
</dbReference>
<dbReference type="Proteomes" id="UP000823860">
    <property type="component" value="Unassembled WGS sequence"/>
</dbReference>
<reference evidence="2" key="2">
    <citation type="submission" date="2021-04" db="EMBL/GenBank/DDBJ databases">
        <authorList>
            <person name="Gilroy R."/>
        </authorList>
    </citation>
    <scope>NUCLEOTIDE SEQUENCE</scope>
    <source>
        <strain evidence="2">ChiHecec1B25-7008</strain>
    </source>
</reference>
<dbReference type="CDD" id="cd00060">
    <property type="entry name" value="FHA"/>
    <property type="match status" value="1"/>
</dbReference>
<dbReference type="Pfam" id="PF00498">
    <property type="entry name" value="FHA"/>
    <property type="match status" value="1"/>
</dbReference>
<comment type="caution">
    <text evidence="2">The sequence shown here is derived from an EMBL/GenBank/DDBJ whole genome shotgun (WGS) entry which is preliminary data.</text>
</comment>
<dbReference type="EMBL" id="DWZE01000120">
    <property type="protein sequence ID" value="HJA84218.1"/>
    <property type="molecule type" value="Genomic_DNA"/>
</dbReference>
<proteinExistence type="predicted"/>
<protein>
    <submittedName>
        <fullName evidence="2">FHA domain-containing protein</fullName>
    </submittedName>
</protein>
<dbReference type="SUPFAM" id="SSF49879">
    <property type="entry name" value="SMAD/FHA domain"/>
    <property type="match status" value="1"/>
</dbReference>
<feature type="domain" description="FHA" evidence="1">
    <location>
        <begin position="87"/>
        <end position="146"/>
    </location>
</feature>
<reference evidence="2" key="1">
    <citation type="journal article" date="2021" name="PeerJ">
        <title>Extensive microbial diversity within the chicken gut microbiome revealed by metagenomics and culture.</title>
        <authorList>
            <person name="Gilroy R."/>
            <person name="Ravi A."/>
            <person name="Getino M."/>
            <person name="Pursley I."/>
            <person name="Horton D.L."/>
            <person name="Alikhan N.F."/>
            <person name="Baker D."/>
            <person name="Gharbi K."/>
            <person name="Hall N."/>
            <person name="Watson M."/>
            <person name="Adriaenssens E.M."/>
            <person name="Foster-Nyarko E."/>
            <person name="Jarju S."/>
            <person name="Secka A."/>
            <person name="Antonio M."/>
            <person name="Oren A."/>
            <person name="Chaudhuri R.R."/>
            <person name="La Ragione R."/>
            <person name="Hildebrand F."/>
            <person name="Pallen M.J."/>
        </authorList>
    </citation>
    <scope>NUCLEOTIDE SEQUENCE</scope>
    <source>
        <strain evidence="2">ChiHecec1B25-7008</strain>
    </source>
</reference>
<dbReference type="AlphaFoldDB" id="A0A9D2HUD2"/>
<organism evidence="2 3">
    <name type="scientific">Candidatus Bacteroides intestinavium</name>
    <dbReference type="NCBI Taxonomy" id="2838469"/>
    <lineage>
        <taxon>Bacteria</taxon>
        <taxon>Pseudomonadati</taxon>
        <taxon>Bacteroidota</taxon>
        <taxon>Bacteroidia</taxon>
        <taxon>Bacteroidales</taxon>
        <taxon>Bacteroidaceae</taxon>
        <taxon>Bacteroides</taxon>
    </lineage>
</organism>